<dbReference type="HOGENOM" id="CLU_1859104_0_0_1"/>
<name>M4BF47_HYAAE</name>
<organism evidence="5 6">
    <name type="scientific">Hyaloperonospora arabidopsidis (strain Emoy2)</name>
    <name type="common">Downy mildew agent</name>
    <name type="synonym">Peronospora arabidopsidis</name>
    <dbReference type="NCBI Taxonomy" id="559515"/>
    <lineage>
        <taxon>Eukaryota</taxon>
        <taxon>Sar</taxon>
        <taxon>Stramenopiles</taxon>
        <taxon>Oomycota</taxon>
        <taxon>Peronosporomycetes</taxon>
        <taxon>Peronosporales</taxon>
        <taxon>Peronosporaceae</taxon>
        <taxon>Hyaloperonospora</taxon>
    </lineage>
</organism>
<evidence type="ECO:0000313" key="5">
    <source>
        <dbReference type="EnsemblProtists" id="HpaP804916"/>
    </source>
</evidence>
<dbReference type="AlphaFoldDB" id="M4BF47"/>
<accession>M4BF47</accession>
<dbReference type="InParanoid" id="M4BF47"/>
<evidence type="ECO:0000256" key="4">
    <source>
        <dbReference type="ARBA" id="ARBA00023004"/>
    </source>
</evidence>
<dbReference type="GO" id="GO:0016705">
    <property type="term" value="F:oxidoreductase activity, acting on paired donors, with incorporation or reduction of molecular oxygen"/>
    <property type="evidence" value="ECO:0007669"/>
    <property type="project" value="InterPro"/>
</dbReference>
<keyword evidence="2" id="KW-0479">Metal-binding</keyword>
<comment type="similarity">
    <text evidence="1">Belongs to the cytochrome P450 family.</text>
</comment>
<evidence type="ECO:0000313" key="6">
    <source>
        <dbReference type="Proteomes" id="UP000011713"/>
    </source>
</evidence>
<dbReference type="SUPFAM" id="SSF48264">
    <property type="entry name" value="Cytochrome P450"/>
    <property type="match status" value="1"/>
</dbReference>
<dbReference type="eggNOG" id="KOG0157">
    <property type="taxonomic scope" value="Eukaryota"/>
</dbReference>
<reference evidence="6" key="1">
    <citation type="journal article" date="2010" name="Science">
        <title>Signatures of adaptation to obligate biotrophy in the Hyaloperonospora arabidopsidis genome.</title>
        <authorList>
            <person name="Baxter L."/>
            <person name="Tripathy S."/>
            <person name="Ishaque N."/>
            <person name="Boot N."/>
            <person name="Cabral A."/>
            <person name="Kemen E."/>
            <person name="Thines M."/>
            <person name="Ah-Fong A."/>
            <person name="Anderson R."/>
            <person name="Badejoko W."/>
            <person name="Bittner-Eddy P."/>
            <person name="Boore J.L."/>
            <person name="Chibucos M.C."/>
            <person name="Coates M."/>
            <person name="Dehal P."/>
            <person name="Delehaunty K."/>
            <person name="Dong S."/>
            <person name="Downton P."/>
            <person name="Dumas B."/>
            <person name="Fabro G."/>
            <person name="Fronick C."/>
            <person name="Fuerstenberg S.I."/>
            <person name="Fulton L."/>
            <person name="Gaulin E."/>
            <person name="Govers F."/>
            <person name="Hughes L."/>
            <person name="Humphray S."/>
            <person name="Jiang R.H."/>
            <person name="Judelson H."/>
            <person name="Kamoun S."/>
            <person name="Kyung K."/>
            <person name="Meijer H."/>
            <person name="Minx P."/>
            <person name="Morris P."/>
            <person name="Nelson J."/>
            <person name="Phuntumart V."/>
            <person name="Qutob D."/>
            <person name="Rehmany A."/>
            <person name="Rougon-Cardoso A."/>
            <person name="Ryden P."/>
            <person name="Torto-Alalibo T."/>
            <person name="Studholme D."/>
            <person name="Wang Y."/>
            <person name="Win J."/>
            <person name="Wood J."/>
            <person name="Clifton S.W."/>
            <person name="Rogers J."/>
            <person name="Van den Ackerveken G."/>
            <person name="Jones J.D."/>
            <person name="McDowell J.M."/>
            <person name="Beynon J."/>
            <person name="Tyler B.M."/>
        </authorList>
    </citation>
    <scope>NUCLEOTIDE SEQUENCE [LARGE SCALE GENOMIC DNA]</scope>
    <source>
        <strain evidence="6">Emoy2</strain>
    </source>
</reference>
<dbReference type="VEuPathDB" id="FungiDB:HpaG804916"/>
<reference evidence="5" key="2">
    <citation type="submission" date="2015-06" db="UniProtKB">
        <authorList>
            <consortium name="EnsemblProtists"/>
        </authorList>
    </citation>
    <scope>IDENTIFICATION</scope>
    <source>
        <strain evidence="5">Emoy2</strain>
    </source>
</reference>
<evidence type="ECO:0000256" key="2">
    <source>
        <dbReference type="ARBA" id="ARBA00022723"/>
    </source>
</evidence>
<dbReference type="InterPro" id="IPR036396">
    <property type="entry name" value="Cyt_P450_sf"/>
</dbReference>
<dbReference type="GO" id="GO:0020037">
    <property type="term" value="F:heme binding"/>
    <property type="evidence" value="ECO:0007669"/>
    <property type="project" value="InterPro"/>
</dbReference>
<dbReference type="GO" id="GO:0004497">
    <property type="term" value="F:monooxygenase activity"/>
    <property type="evidence" value="ECO:0007669"/>
    <property type="project" value="InterPro"/>
</dbReference>
<dbReference type="Proteomes" id="UP000011713">
    <property type="component" value="Unassembled WGS sequence"/>
</dbReference>
<evidence type="ECO:0000256" key="3">
    <source>
        <dbReference type="ARBA" id="ARBA00023002"/>
    </source>
</evidence>
<protein>
    <submittedName>
        <fullName evidence="5">Uncharacterized protein</fullName>
    </submittedName>
</protein>
<evidence type="ECO:0000256" key="1">
    <source>
        <dbReference type="ARBA" id="ARBA00010617"/>
    </source>
</evidence>
<keyword evidence="6" id="KW-1185">Reference proteome</keyword>
<dbReference type="STRING" id="559515.M4BF47"/>
<keyword evidence="4" id="KW-0408">Iron</keyword>
<sequence length="138" mass="15840">MSLALSIYVGNRKKVTTSEARRLPPMPKNTLPILQSLLDTSNNVERFHDWIHDQSTDFGNCPWMFSIPGRPVTIVLTSPETIEDMLATQSDVFIIVNGMTIADGDPWHYHRKTASHLFSMKMMKDVMVATVREKWRCF</sequence>
<dbReference type="EMBL" id="JH598194">
    <property type="status" value="NOT_ANNOTATED_CDS"/>
    <property type="molecule type" value="Genomic_DNA"/>
</dbReference>
<dbReference type="Gene3D" id="1.10.630.10">
    <property type="entry name" value="Cytochrome P450"/>
    <property type="match status" value="1"/>
</dbReference>
<proteinExistence type="inferred from homology"/>
<dbReference type="PANTHER" id="PTHR24296">
    <property type="entry name" value="CYTOCHROME P450"/>
    <property type="match status" value="1"/>
</dbReference>
<dbReference type="GO" id="GO:0005506">
    <property type="term" value="F:iron ion binding"/>
    <property type="evidence" value="ECO:0007669"/>
    <property type="project" value="InterPro"/>
</dbReference>
<dbReference type="EnsemblProtists" id="HpaT804916">
    <property type="protein sequence ID" value="HpaP804916"/>
    <property type="gene ID" value="HpaG804916"/>
</dbReference>
<keyword evidence="3" id="KW-0560">Oxidoreductase</keyword>